<keyword evidence="15" id="KW-1185">Reference proteome</keyword>
<dbReference type="EMBL" id="CP024847">
    <property type="protein sequence ID" value="AUR52026.1"/>
    <property type="molecule type" value="Genomic_DNA"/>
</dbReference>
<dbReference type="InterPro" id="IPR059000">
    <property type="entry name" value="ATPase_P-type_domA"/>
</dbReference>
<dbReference type="GO" id="GO:0015086">
    <property type="term" value="F:cadmium ion transmembrane transporter activity"/>
    <property type="evidence" value="ECO:0007669"/>
    <property type="project" value="TreeGrafter"/>
</dbReference>
<dbReference type="GO" id="GO:0005524">
    <property type="term" value="F:ATP binding"/>
    <property type="evidence" value="ECO:0007669"/>
    <property type="project" value="UniProtKB-UniRule"/>
</dbReference>
<feature type="transmembrane region" description="Helical" evidence="12">
    <location>
        <begin position="678"/>
        <end position="696"/>
    </location>
</feature>
<dbReference type="FunFam" id="2.70.150.10:FF:000002">
    <property type="entry name" value="Copper-transporting ATPase 1, putative"/>
    <property type="match status" value="1"/>
</dbReference>
<protein>
    <recommendedName>
        <fullName evidence="10">P-type Zn(2+) transporter</fullName>
        <ecNumber evidence="10">7.2.2.12</ecNumber>
    </recommendedName>
</protein>
<dbReference type="PANTHER" id="PTHR48085:SF5">
    <property type="entry name" value="CADMIUM_ZINC-TRANSPORTING ATPASE HMA4-RELATED"/>
    <property type="match status" value="1"/>
</dbReference>
<dbReference type="RefSeq" id="WP_102951322.1">
    <property type="nucleotide sequence ID" value="NZ_CP024847.1"/>
</dbReference>
<dbReference type="SFLD" id="SFLDS00003">
    <property type="entry name" value="Haloacid_Dehalogenase"/>
    <property type="match status" value="1"/>
</dbReference>
<dbReference type="InterPro" id="IPR023298">
    <property type="entry name" value="ATPase_P-typ_TM_dom_sf"/>
</dbReference>
<dbReference type="InterPro" id="IPR027256">
    <property type="entry name" value="P-typ_ATPase_IB"/>
</dbReference>
<evidence type="ECO:0000259" key="13">
    <source>
        <dbReference type="PROSITE" id="PS50846"/>
    </source>
</evidence>
<dbReference type="GO" id="GO:0046872">
    <property type="term" value="F:metal ion binding"/>
    <property type="evidence" value="ECO:0007669"/>
    <property type="project" value="UniProtKB-KW"/>
</dbReference>
<evidence type="ECO:0000256" key="1">
    <source>
        <dbReference type="ARBA" id="ARBA00004141"/>
    </source>
</evidence>
<keyword evidence="4 12" id="KW-0479">Metal-binding</keyword>
<keyword evidence="8 12" id="KW-1133">Transmembrane helix</keyword>
<evidence type="ECO:0000256" key="4">
    <source>
        <dbReference type="ARBA" id="ARBA00022723"/>
    </source>
</evidence>
<dbReference type="AlphaFoldDB" id="A0A2I7N6D6"/>
<dbReference type="InterPro" id="IPR006121">
    <property type="entry name" value="HMA_dom"/>
</dbReference>
<dbReference type="PANTHER" id="PTHR48085">
    <property type="entry name" value="CADMIUM/ZINC-TRANSPORTING ATPASE HMA2-RELATED"/>
    <property type="match status" value="1"/>
</dbReference>
<dbReference type="Gene3D" id="3.40.50.1000">
    <property type="entry name" value="HAD superfamily/HAD-like"/>
    <property type="match status" value="1"/>
</dbReference>
<dbReference type="SUPFAM" id="SSF56784">
    <property type="entry name" value="HAD-like"/>
    <property type="match status" value="1"/>
</dbReference>
<dbReference type="InterPro" id="IPR036163">
    <property type="entry name" value="HMA_dom_sf"/>
</dbReference>
<evidence type="ECO:0000256" key="9">
    <source>
        <dbReference type="ARBA" id="ARBA00023136"/>
    </source>
</evidence>
<dbReference type="GO" id="GO:0005886">
    <property type="term" value="C:plasma membrane"/>
    <property type="evidence" value="ECO:0007669"/>
    <property type="project" value="UniProtKB-SubCell"/>
</dbReference>
<dbReference type="Pfam" id="PF00702">
    <property type="entry name" value="Hydrolase"/>
    <property type="match status" value="1"/>
</dbReference>
<evidence type="ECO:0000256" key="3">
    <source>
        <dbReference type="ARBA" id="ARBA00022692"/>
    </source>
</evidence>
<evidence type="ECO:0000256" key="11">
    <source>
        <dbReference type="ARBA" id="ARBA00047308"/>
    </source>
</evidence>
<evidence type="ECO:0000256" key="5">
    <source>
        <dbReference type="ARBA" id="ARBA00022741"/>
    </source>
</evidence>
<sequence>MLTTIFTVTGLCCPSEEKLIRNKLKPITGIEQLEFNFINQEVKITHNIKDINLITKAINEIGMQATPKAELEPKKTITKISDKRQWLVIAIGGILALCAEIYSYMYQNEKSVLVAALAAIAMLLTGKDTFKKGWLALKSFTLNINFLMMVAITGAIVIGEWPEAAMVTVLFALAELIEKYSLDKARNAIAGLMEMAPEEALVKIDGDWKLLSVKDIVIDNTVKVKPGDRIPIDGVVIAGESRVNQASITGEPIPVIKKVDDLVYAGTINENGTLEFKVTARSDSTLLAKIIHAVEEAQSEKAPTQKFVDKFATYYTPVMVILAILIAVIPPIFFNEPFYPWFAKALVLLVIACPCALVISTPVTVVSGLTAAAKHGLLIKGGTYLEMGHKLKVIALDKTGTITQGKPTITDIVPFKGIDPHLLLQIAASLDSHSEHPIAQAIVNYYEQKPEAALQDVEQFSAIPGHGVTGQIHGTLYYVGNHKLAEDNKVCNKNIEAELERLEKEGKTTIIISTDKEALGLIAVADSIRSSSVKAIKALQALGLKTIMLTGDNNITAEAIAQQVGIDKVYANMLPEDKLATIDKLVTEYKYVGMVGDGINDAPALAKSTIGFAMGSEGTDIALETADVALVENNLDKLPFFVNLSKKTFNTLIQNISFAILVKVIFFVLAIFGKATLWMAVLADMGSSLVVIFNGLKLLHYKPVNKGGCKKC</sequence>
<feature type="domain" description="HMA" evidence="13">
    <location>
        <begin position="2"/>
        <end position="66"/>
    </location>
</feature>
<keyword evidence="6 12" id="KW-0067">ATP-binding</keyword>
<keyword evidence="5 12" id="KW-0547">Nucleotide-binding</keyword>
<dbReference type="PRINTS" id="PR00941">
    <property type="entry name" value="CDATPASE"/>
</dbReference>
<dbReference type="NCBIfam" id="TIGR01525">
    <property type="entry name" value="ATPase-IB_hvy"/>
    <property type="match status" value="1"/>
</dbReference>
<dbReference type="InterPro" id="IPR018303">
    <property type="entry name" value="ATPase_P-typ_P_site"/>
</dbReference>
<dbReference type="Gene3D" id="2.70.150.10">
    <property type="entry name" value="Calcium-transporting ATPase, cytoplasmic transduction domain A"/>
    <property type="match status" value="1"/>
</dbReference>
<dbReference type="InterPro" id="IPR023299">
    <property type="entry name" value="ATPase_P-typ_cyto_dom_N"/>
</dbReference>
<dbReference type="Gene3D" id="3.30.70.100">
    <property type="match status" value="1"/>
</dbReference>
<evidence type="ECO:0000256" key="10">
    <source>
        <dbReference type="ARBA" id="ARBA00039097"/>
    </source>
</evidence>
<dbReference type="NCBIfam" id="TIGR01512">
    <property type="entry name" value="ATPase-IB2_Cd"/>
    <property type="match status" value="1"/>
</dbReference>
<dbReference type="InterPro" id="IPR036412">
    <property type="entry name" value="HAD-like_sf"/>
</dbReference>
<dbReference type="PRINTS" id="PR00119">
    <property type="entry name" value="CATATPASE"/>
</dbReference>
<evidence type="ECO:0000256" key="12">
    <source>
        <dbReference type="RuleBase" id="RU362081"/>
    </source>
</evidence>
<dbReference type="GO" id="GO:0016887">
    <property type="term" value="F:ATP hydrolysis activity"/>
    <property type="evidence" value="ECO:0007669"/>
    <property type="project" value="InterPro"/>
</dbReference>
<dbReference type="OrthoDB" id="8552908at2"/>
<evidence type="ECO:0000256" key="7">
    <source>
        <dbReference type="ARBA" id="ARBA00022967"/>
    </source>
</evidence>
<evidence type="ECO:0000256" key="2">
    <source>
        <dbReference type="ARBA" id="ARBA00006024"/>
    </source>
</evidence>
<dbReference type="GO" id="GO:0016463">
    <property type="term" value="F:P-type zinc transporter activity"/>
    <property type="evidence" value="ECO:0007669"/>
    <property type="project" value="UniProtKB-EC"/>
</dbReference>
<evidence type="ECO:0000256" key="8">
    <source>
        <dbReference type="ARBA" id="ARBA00022989"/>
    </source>
</evidence>
<feature type="transmembrane region" description="Helical" evidence="12">
    <location>
        <begin position="345"/>
        <end position="372"/>
    </location>
</feature>
<dbReference type="InterPro" id="IPR001757">
    <property type="entry name" value="P_typ_ATPase"/>
</dbReference>
<reference evidence="15" key="1">
    <citation type="submission" date="2017-11" db="EMBL/GenBank/DDBJ databases">
        <authorList>
            <person name="Chan K.G."/>
            <person name="Lee L.S."/>
        </authorList>
    </citation>
    <scope>NUCLEOTIDE SEQUENCE [LARGE SCALE GENOMIC DNA]</scope>
    <source>
        <strain evidence="15">DSM 100970</strain>
    </source>
</reference>
<dbReference type="SFLD" id="SFLDG00002">
    <property type="entry name" value="C1.7:_P-type_atpase_like"/>
    <property type="match status" value="1"/>
</dbReference>
<evidence type="ECO:0000313" key="15">
    <source>
        <dbReference type="Proteomes" id="UP000236655"/>
    </source>
</evidence>
<dbReference type="EC" id="7.2.2.12" evidence="10"/>
<dbReference type="NCBIfam" id="TIGR01494">
    <property type="entry name" value="ATPase_P-type"/>
    <property type="match status" value="1"/>
</dbReference>
<accession>A0A2I7N6D6</accession>
<evidence type="ECO:0000256" key="6">
    <source>
        <dbReference type="ARBA" id="ARBA00022840"/>
    </source>
</evidence>
<keyword evidence="7" id="KW-1278">Translocase</keyword>
<dbReference type="PROSITE" id="PS50846">
    <property type="entry name" value="HMA_2"/>
    <property type="match status" value="1"/>
</dbReference>
<comment type="similarity">
    <text evidence="2 12">Belongs to the cation transport ATPase (P-type) (TC 3.A.3) family. Type IB subfamily.</text>
</comment>
<gene>
    <name evidence="14" type="ORF">CUN60_06845</name>
</gene>
<dbReference type="SUPFAM" id="SSF55008">
    <property type="entry name" value="HMA, heavy metal-associated domain"/>
    <property type="match status" value="1"/>
</dbReference>
<comment type="catalytic activity">
    <reaction evidence="11">
        <text>Zn(2+)(in) + ATP + H2O = Zn(2+)(out) + ADP + phosphate + H(+)</text>
        <dbReference type="Rhea" id="RHEA:20621"/>
        <dbReference type="ChEBI" id="CHEBI:15377"/>
        <dbReference type="ChEBI" id="CHEBI:15378"/>
        <dbReference type="ChEBI" id="CHEBI:29105"/>
        <dbReference type="ChEBI" id="CHEBI:30616"/>
        <dbReference type="ChEBI" id="CHEBI:43474"/>
        <dbReference type="ChEBI" id="CHEBI:456216"/>
        <dbReference type="EC" id="7.2.2.12"/>
    </reaction>
</comment>
<feature type="transmembrane region" description="Helical" evidence="12">
    <location>
        <begin position="311"/>
        <end position="333"/>
    </location>
</feature>
<feature type="transmembrane region" description="Helical" evidence="12">
    <location>
        <begin position="86"/>
        <end position="105"/>
    </location>
</feature>
<name>A0A2I7N6D6_9NEIS</name>
<dbReference type="SUPFAM" id="SSF81653">
    <property type="entry name" value="Calcium ATPase, transduction domain A"/>
    <property type="match status" value="1"/>
</dbReference>
<dbReference type="InterPro" id="IPR008250">
    <property type="entry name" value="ATPase_P-typ_transduc_dom_A_sf"/>
</dbReference>
<feature type="transmembrane region" description="Helical" evidence="12">
    <location>
        <begin position="652"/>
        <end position="672"/>
    </location>
</feature>
<dbReference type="PROSITE" id="PS00154">
    <property type="entry name" value="ATPASE_E1_E2"/>
    <property type="match status" value="1"/>
</dbReference>
<keyword evidence="3 12" id="KW-0812">Transmembrane</keyword>
<feature type="transmembrane region" description="Helical" evidence="12">
    <location>
        <begin position="142"/>
        <end position="158"/>
    </location>
</feature>
<dbReference type="InterPro" id="IPR023214">
    <property type="entry name" value="HAD_sf"/>
</dbReference>
<dbReference type="InterPro" id="IPR051014">
    <property type="entry name" value="Cation_Transport_ATPase_IB"/>
</dbReference>
<dbReference type="Pfam" id="PF00122">
    <property type="entry name" value="E1-E2_ATPase"/>
    <property type="match status" value="1"/>
</dbReference>
<dbReference type="SFLD" id="SFLDF00027">
    <property type="entry name" value="p-type_atpase"/>
    <property type="match status" value="1"/>
</dbReference>
<comment type="subcellular location">
    <subcellularLocation>
        <location evidence="12">Cell membrane</location>
    </subcellularLocation>
    <subcellularLocation>
        <location evidence="1">Membrane</location>
        <topology evidence="1">Multi-pass membrane protein</topology>
    </subcellularLocation>
</comment>
<proteinExistence type="inferred from homology"/>
<keyword evidence="9 12" id="KW-0472">Membrane</keyword>
<dbReference type="NCBIfam" id="TIGR01511">
    <property type="entry name" value="ATPase-IB1_Cu"/>
    <property type="match status" value="1"/>
</dbReference>
<dbReference type="SUPFAM" id="SSF81665">
    <property type="entry name" value="Calcium ATPase, transmembrane domain M"/>
    <property type="match status" value="1"/>
</dbReference>
<dbReference type="InterPro" id="IPR044492">
    <property type="entry name" value="P_typ_ATPase_HD_dom"/>
</dbReference>
<dbReference type="Proteomes" id="UP000236655">
    <property type="component" value="Chromosome"/>
</dbReference>
<evidence type="ECO:0000313" key="14">
    <source>
        <dbReference type="EMBL" id="AUR52026.1"/>
    </source>
</evidence>
<dbReference type="Gene3D" id="3.40.1110.10">
    <property type="entry name" value="Calcium-transporting ATPase, cytoplasmic domain N"/>
    <property type="match status" value="1"/>
</dbReference>
<dbReference type="KEGG" id="nba:CUN60_06845"/>
<organism evidence="14 15">
    <name type="scientific">Aquella oligotrophica</name>
    <dbReference type="NCBI Taxonomy" id="2067065"/>
    <lineage>
        <taxon>Bacteria</taxon>
        <taxon>Pseudomonadati</taxon>
        <taxon>Pseudomonadota</taxon>
        <taxon>Betaproteobacteria</taxon>
        <taxon>Neisseriales</taxon>
        <taxon>Neisseriaceae</taxon>
        <taxon>Aquella</taxon>
    </lineage>
</organism>
<keyword evidence="12" id="KW-1003">Cell membrane</keyword>